<evidence type="ECO:0000256" key="7">
    <source>
        <dbReference type="SAM" id="Phobius"/>
    </source>
</evidence>
<feature type="compositionally biased region" description="Low complexity" evidence="6">
    <location>
        <begin position="49"/>
        <end position="58"/>
    </location>
</feature>
<dbReference type="InterPro" id="IPR016071">
    <property type="entry name" value="Staphylococal_nuclease_OB-fold"/>
</dbReference>
<dbReference type="AlphaFoldDB" id="A0A1Y2HCI7"/>
<protein>
    <recommendedName>
        <fullName evidence="8">TNase-like domain-containing protein</fullName>
    </recommendedName>
</protein>
<evidence type="ECO:0000256" key="5">
    <source>
        <dbReference type="ARBA" id="ARBA00022837"/>
    </source>
</evidence>
<dbReference type="STRING" id="765915.A0A1Y2HCI7"/>
<keyword evidence="7" id="KW-0472">Membrane</keyword>
<evidence type="ECO:0000256" key="6">
    <source>
        <dbReference type="SAM" id="MobiDB-lite"/>
    </source>
</evidence>
<comment type="similarity">
    <text evidence="1">Belongs to the LCL3 family.</text>
</comment>
<evidence type="ECO:0000256" key="3">
    <source>
        <dbReference type="ARBA" id="ARBA00022759"/>
    </source>
</evidence>
<keyword evidence="2" id="KW-0540">Nuclease</keyword>
<feature type="domain" description="TNase-like" evidence="8">
    <location>
        <begin position="116"/>
        <end position="291"/>
    </location>
</feature>
<keyword evidence="10" id="KW-1185">Reference proteome</keyword>
<dbReference type="SMART" id="SM00318">
    <property type="entry name" value="SNc"/>
    <property type="match status" value="1"/>
</dbReference>
<dbReference type="PROSITE" id="PS50830">
    <property type="entry name" value="TNASE_3"/>
    <property type="match status" value="1"/>
</dbReference>
<feature type="region of interest" description="Disordered" evidence="6">
    <location>
        <begin position="296"/>
        <end position="320"/>
    </location>
</feature>
<dbReference type="GO" id="GO:0004519">
    <property type="term" value="F:endonuclease activity"/>
    <property type="evidence" value="ECO:0007669"/>
    <property type="project" value="UniProtKB-KW"/>
</dbReference>
<keyword evidence="3" id="KW-0255">Endonuclease</keyword>
<dbReference type="Pfam" id="PF00565">
    <property type="entry name" value="SNase"/>
    <property type="match status" value="1"/>
</dbReference>
<keyword evidence="5" id="KW-0106">Calcium</keyword>
<dbReference type="PANTHER" id="PTHR12302">
    <property type="entry name" value="EBNA2 BINDING PROTEIN P100"/>
    <property type="match status" value="1"/>
</dbReference>
<accession>A0A1Y2HCI7</accession>
<keyword evidence="7" id="KW-0812">Transmembrane</keyword>
<dbReference type="EMBL" id="MCFL01000048">
    <property type="protein sequence ID" value="ORZ32310.1"/>
    <property type="molecule type" value="Genomic_DNA"/>
</dbReference>
<name>A0A1Y2HCI7_9FUNG</name>
<keyword evidence="7" id="KW-1133">Transmembrane helix</keyword>
<keyword evidence="4" id="KW-0378">Hydrolase</keyword>
<reference evidence="9 10" key="1">
    <citation type="submission" date="2016-07" db="EMBL/GenBank/DDBJ databases">
        <title>Pervasive Adenine N6-methylation of Active Genes in Fungi.</title>
        <authorList>
            <consortium name="DOE Joint Genome Institute"/>
            <person name="Mondo S.J."/>
            <person name="Dannebaum R.O."/>
            <person name="Kuo R.C."/>
            <person name="Labutti K."/>
            <person name="Haridas S."/>
            <person name="Kuo A."/>
            <person name="Salamov A."/>
            <person name="Ahrendt S.R."/>
            <person name="Lipzen A."/>
            <person name="Sullivan W."/>
            <person name="Andreopoulos W.B."/>
            <person name="Clum A."/>
            <person name="Lindquist E."/>
            <person name="Daum C."/>
            <person name="Ramamoorthy G.K."/>
            <person name="Gryganskyi A."/>
            <person name="Culley D."/>
            <person name="Magnuson J.K."/>
            <person name="James T.Y."/>
            <person name="O'Malley M.A."/>
            <person name="Stajich J.E."/>
            <person name="Spatafora J.W."/>
            <person name="Visel A."/>
            <person name="Grigoriev I.V."/>
        </authorList>
    </citation>
    <scope>NUCLEOTIDE SEQUENCE [LARGE SCALE GENOMIC DNA]</scope>
    <source>
        <strain evidence="9 10">PL171</strain>
    </source>
</reference>
<evidence type="ECO:0000256" key="2">
    <source>
        <dbReference type="ARBA" id="ARBA00022722"/>
    </source>
</evidence>
<feature type="transmembrane region" description="Helical" evidence="7">
    <location>
        <begin position="60"/>
        <end position="86"/>
    </location>
</feature>
<evidence type="ECO:0000259" key="8">
    <source>
        <dbReference type="PROSITE" id="PS50830"/>
    </source>
</evidence>
<evidence type="ECO:0000313" key="10">
    <source>
        <dbReference type="Proteomes" id="UP000193411"/>
    </source>
</evidence>
<comment type="caution">
    <text evidence="9">The sequence shown here is derived from an EMBL/GenBank/DDBJ whole genome shotgun (WGS) entry which is preliminary data.</text>
</comment>
<dbReference type="GO" id="GO:0016787">
    <property type="term" value="F:hydrolase activity"/>
    <property type="evidence" value="ECO:0007669"/>
    <property type="project" value="UniProtKB-KW"/>
</dbReference>
<dbReference type="Proteomes" id="UP000193411">
    <property type="component" value="Unassembled WGS sequence"/>
</dbReference>
<sequence>MDGWMNGINSTYIPGPVSKHSLSGHHYTPTPPRPILCRPATMATPSKPAGPSSSSNATSIALSPAATAAIAASAVAFAAVAILWNASRNNTLLRRYATAKDLPDARVNKKGSGKPLRLTGYAVSVGDSDGFRFFHTPSLRWYSKAALPRTRNTDETIAVRMAGTDCPEAAHFGMPAQPFSYEAYQYTLSALMPGATVKPGSTKFLPESAERLIPASKGGPQTTIRPRGAMVYYQPYPRALPFYWRNLSIDLLSKGLGVVYTQAGAEYGGLRSKFDKAEETARRKKRGIWSLADFVPPSAHKRQGNHNQNQNQNRDIVIDE</sequence>
<dbReference type="OrthoDB" id="430293at2759"/>
<evidence type="ECO:0000256" key="4">
    <source>
        <dbReference type="ARBA" id="ARBA00022801"/>
    </source>
</evidence>
<dbReference type="Gene3D" id="2.40.50.90">
    <property type="match status" value="1"/>
</dbReference>
<evidence type="ECO:0000256" key="1">
    <source>
        <dbReference type="ARBA" id="ARBA00005435"/>
    </source>
</evidence>
<gene>
    <name evidence="9" type="ORF">BCR44DRAFT_1440521</name>
</gene>
<dbReference type="PANTHER" id="PTHR12302:SF3">
    <property type="entry name" value="SERINE_THREONINE-PROTEIN KINASE 31"/>
    <property type="match status" value="1"/>
</dbReference>
<proteinExistence type="inferred from homology"/>
<evidence type="ECO:0000313" key="9">
    <source>
        <dbReference type="EMBL" id="ORZ32310.1"/>
    </source>
</evidence>
<dbReference type="SUPFAM" id="SSF50199">
    <property type="entry name" value="Staphylococcal nuclease"/>
    <property type="match status" value="1"/>
</dbReference>
<dbReference type="InterPro" id="IPR035437">
    <property type="entry name" value="SNase_OB-fold_sf"/>
</dbReference>
<organism evidence="9 10">
    <name type="scientific">Catenaria anguillulae PL171</name>
    <dbReference type="NCBI Taxonomy" id="765915"/>
    <lineage>
        <taxon>Eukaryota</taxon>
        <taxon>Fungi</taxon>
        <taxon>Fungi incertae sedis</taxon>
        <taxon>Blastocladiomycota</taxon>
        <taxon>Blastocladiomycetes</taxon>
        <taxon>Blastocladiales</taxon>
        <taxon>Catenariaceae</taxon>
        <taxon>Catenaria</taxon>
    </lineage>
</organism>
<feature type="region of interest" description="Disordered" evidence="6">
    <location>
        <begin position="23"/>
        <end position="58"/>
    </location>
</feature>
<dbReference type="GO" id="GO:0005737">
    <property type="term" value="C:cytoplasm"/>
    <property type="evidence" value="ECO:0007669"/>
    <property type="project" value="TreeGrafter"/>
</dbReference>